<name>A0A2P7SFD8_9HYPH</name>
<protein>
    <submittedName>
        <fullName evidence="6">Aldehyde-activating protein</fullName>
    </submittedName>
</protein>
<gene>
    <name evidence="6" type="ORF">C7I85_08970</name>
</gene>
<proteinExistence type="inferred from homology"/>
<accession>A0A2P7SFD8</accession>
<dbReference type="GO" id="GO:0016846">
    <property type="term" value="F:carbon-sulfur lyase activity"/>
    <property type="evidence" value="ECO:0007669"/>
    <property type="project" value="InterPro"/>
</dbReference>
<keyword evidence="4" id="KW-0456">Lyase</keyword>
<reference evidence="6 7" key="1">
    <citation type="submission" date="2018-03" db="EMBL/GenBank/DDBJ databases">
        <title>The draft genome of Mesorhizobium soli JCM 19897.</title>
        <authorList>
            <person name="Li L."/>
            <person name="Liu L."/>
            <person name="Liang L."/>
            <person name="Wang T."/>
            <person name="Zhang X."/>
        </authorList>
    </citation>
    <scope>NUCLEOTIDE SEQUENCE [LARGE SCALE GENOMIC DNA]</scope>
    <source>
        <strain evidence="6 7">JCM 19897</strain>
    </source>
</reference>
<evidence type="ECO:0000256" key="2">
    <source>
        <dbReference type="ARBA" id="ARBA00022723"/>
    </source>
</evidence>
<dbReference type="Proteomes" id="UP000240653">
    <property type="component" value="Unassembled WGS sequence"/>
</dbReference>
<dbReference type="OrthoDB" id="9807246at2"/>
<dbReference type="InterPro" id="IPR011057">
    <property type="entry name" value="Mss4-like_sf"/>
</dbReference>
<evidence type="ECO:0000313" key="6">
    <source>
        <dbReference type="EMBL" id="PSJ61209.1"/>
    </source>
</evidence>
<evidence type="ECO:0000256" key="3">
    <source>
        <dbReference type="ARBA" id="ARBA00022833"/>
    </source>
</evidence>
<dbReference type="PROSITE" id="PS51891">
    <property type="entry name" value="CENP_V_GFA"/>
    <property type="match status" value="1"/>
</dbReference>
<evidence type="ECO:0000313" key="7">
    <source>
        <dbReference type="Proteomes" id="UP000240653"/>
    </source>
</evidence>
<dbReference type="InterPro" id="IPR006913">
    <property type="entry name" value="CENP-V/GFA"/>
</dbReference>
<dbReference type="EMBL" id="PXYL01000004">
    <property type="protein sequence ID" value="PSJ61209.1"/>
    <property type="molecule type" value="Genomic_DNA"/>
</dbReference>
<feature type="domain" description="CENP-V/GFA" evidence="5">
    <location>
        <begin position="5"/>
        <end position="122"/>
    </location>
</feature>
<organism evidence="6 7">
    <name type="scientific">Pseudaminobacter soli</name>
    <name type="common">ex Li et al. 2025</name>
    <dbReference type="NCBI Taxonomy" id="1295366"/>
    <lineage>
        <taxon>Bacteria</taxon>
        <taxon>Pseudomonadati</taxon>
        <taxon>Pseudomonadota</taxon>
        <taxon>Alphaproteobacteria</taxon>
        <taxon>Hyphomicrobiales</taxon>
        <taxon>Phyllobacteriaceae</taxon>
        <taxon>Pseudaminobacter</taxon>
    </lineage>
</organism>
<evidence type="ECO:0000256" key="1">
    <source>
        <dbReference type="ARBA" id="ARBA00005495"/>
    </source>
</evidence>
<dbReference type="RefSeq" id="WP_106723640.1">
    <property type="nucleotide sequence ID" value="NZ_PXYL01000004.1"/>
</dbReference>
<dbReference type="PANTHER" id="PTHR33337:SF40">
    <property type="entry name" value="CENP-V_GFA DOMAIN-CONTAINING PROTEIN-RELATED"/>
    <property type="match status" value="1"/>
</dbReference>
<keyword evidence="7" id="KW-1185">Reference proteome</keyword>
<sequence length="139" mass="15404">MTKAYTGGCACGEIRYEVTAEPIVTNDCHCRQCQKDSGTGHGSYLTFPRKAAMVHGEAKSFDFTGEQGMVKRRAFCQTCGTPVYMLFPDVPDIFVVRAGTLDEPERYRPQMVTWSEAAQDWDRIDPALPAFARMPPSAG</sequence>
<keyword evidence="3" id="KW-0862">Zinc</keyword>
<dbReference type="PANTHER" id="PTHR33337">
    <property type="entry name" value="GFA DOMAIN-CONTAINING PROTEIN"/>
    <property type="match status" value="1"/>
</dbReference>
<evidence type="ECO:0000259" key="5">
    <source>
        <dbReference type="PROSITE" id="PS51891"/>
    </source>
</evidence>
<dbReference type="Pfam" id="PF04828">
    <property type="entry name" value="GFA"/>
    <property type="match status" value="1"/>
</dbReference>
<dbReference type="Gene3D" id="3.90.1590.10">
    <property type="entry name" value="glutathione-dependent formaldehyde- activating enzyme (gfa)"/>
    <property type="match status" value="1"/>
</dbReference>
<dbReference type="GO" id="GO:0046872">
    <property type="term" value="F:metal ion binding"/>
    <property type="evidence" value="ECO:0007669"/>
    <property type="project" value="UniProtKB-KW"/>
</dbReference>
<dbReference type="AlphaFoldDB" id="A0A2P7SFD8"/>
<comment type="similarity">
    <text evidence="1">Belongs to the Gfa family.</text>
</comment>
<evidence type="ECO:0000256" key="4">
    <source>
        <dbReference type="ARBA" id="ARBA00023239"/>
    </source>
</evidence>
<comment type="caution">
    <text evidence="6">The sequence shown here is derived from an EMBL/GenBank/DDBJ whole genome shotgun (WGS) entry which is preliminary data.</text>
</comment>
<dbReference type="SUPFAM" id="SSF51316">
    <property type="entry name" value="Mss4-like"/>
    <property type="match status" value="1"/>
</dbReference>
<keyword evidence="2" id="KW-0479">Metal-binding</keyword>